<dbReference type="Proteomes" id="UP000184509">
    <property type="component" value="Unassembled WGS sequence"/>
</dbReference>
<feature type="domain" description="Beta-galactosidase C-terminal" evidence="14">
    <location>
        <begin position="643"/>
        <end position="686"/>
    </location>
</feature>
<dbReference type="RefSeq" id="WP_073404136.1">
    <property type="nucleotide sequence ID" value="NZ_FQTV01000024.1"/>
</dbReference>
<dbReference type="GO" id="GO:0046872">
    <property type="term" value="F:metal ion binding"/>
    <property type="evidence" value="ECO:0007669"/>
    <property type="project" value="UniProtKB-KW"/>
</dbReference>
<evidence type="ECO:0000256" key="2">
    <source>
        <dbReference type="ARBA" id="ARBA00005940"/>
    </source>
</evidence>
<keyword evidence="4" id="KW-0479">Metal-binding</keyword>
<reference evidence="16" key="1">
    <citation type="submission" date="2016-11" db="EMBL/GenBank/DDBJ databases">
        <authorList>
            <person name="Varghese N."/>
            <person name="Submissions S."/>
        </authorList>
    </citation>
    <scope>NUCLEOTIDE SEQUENCE [LARGE SCALE GENOMIC DNA]</scope>
    <source>
        <strain evidence="16">DSM 26991</strain>
    </source>
</reference>
<keyword evidence="5 8" id="KW-0378">Hydrolase</keyword>
<dbReference type="PANTHER" id="PTHR36447:SF2">
    <property type="entry name" value="BETA-GALACTOSIDASE YESZ"/>
    <property type="match status" value="1"/>
</dbReference>
<evidence type="ECO:0000256" key="1">
    <source>
        <dbReference type="ARBA" id="ARBA00001412"/>
    </source>
</evidence>
<evidence type="ECO:0000256" key="3">
    <source>
        <dbReference type="ARBA" id="ARBA00012756"/>
    </source>
</evidence>
<dbReference type="InterPro" id="IPR003476">
    <property type="entry name" value="Glyco_hydro_42"/>
</dbReference>
<feature type="domain" description="Glycoside hydrolase family 42 N-terminal" evidence="12">
    <location>
        <begin position="35"/>
        <end position="402"/>
    </location>
</feature>
<dbReference type="InterPro" id="IPR017853">
    <property type="entry name" value="GH"/>
</dbReference>
<evidence type="ECO:0000256" key="9">
    <source>
        <dbReference type="PIRSR" id="PIRSR001084-1"/>
    </source>
</evidence>
<dbReference type="GO" id="GO:0009341">
    <property type="term" value="C:beta-galactosidase complex"/>
    <property type="evidence" value="ECO:0007669"/>
    <property type="project" value="InterPro"/>
</dbReference>
<dbReference type="SUPFAM" id="SSF52317">
    <property type="entry name" value="Class I glutamine amidotransferase-like"/>
    <property type="match status" value="1"/>
</dbReference>
<dbReference type="AlphaFoldDB" id="A0A1M5H695"/>
<dbReference type="PANTHER" id="PTHR36447">
    <property type="entry name" value="BETA-GALACTOSIDASE GANA"/>
    <property type="match status" value="1"/>
</dbReference>
<keyword evidence="6" id="KW-0862">Zinc</keyword>
<dbReference type="Pfam" id="PF08533">
    <property type="entry name" value="Glyco_hydro_42C"/>
    <property type="match status" value="1"/>
</dbReference>
<keyword evidence="11" id="KW-0732">Signal</keyword>
<accession>A0A1M5H695</accession>
<dbReference type="Pfam" id="PF08532">
    <property type="entry name" value="Glyco_hydro_42M"/>
    <property type="match status" value="1"/>
</dbReference>
<evidence type="ECO:0000259" key="14">
    <source>
        <dbReference type="Pfam" id="PF08533"/>
    </source>
</evidence>
<keyword evidence="16" id="KW-1185">Reference proteome</keyword>
<keyword evidence="7 8" id="KW-0326">Glycosidase</keyword>
<feature type="active site" description="Proton donor" evidence="9">
    <location>
        <position position="170"/>
    </location>
</feature>
<name>A0A1M5H695_9BACE</name>
<feature type="chain" id="PRO_5009910679" description="Beta-galactosidase" evidence="11">
    <location>
        <begin position="22"/>
        <end position="687"/>
    </location>
</feature>
<dbReference type="InterPro" id="IPR013738">
    <property type="entry name" value="Beta_galactosidase_Trimer"/>
</dbReference>
<dbReference type="GO" id="GO:0006012">
    <property type="term" value="P:galactose metabolic process"/>
    <property type="evidence" value="ECO:0007669"/>
    <property type="project" value="InterPro"/>
</dbReference>
<dbReference type="InterPro" id="IPR029062">
    <property type="entry name" value="Class_I_gatase-like"/>
</dbReference>
<dbReference type="EMBL" id="FQTV01000024">
    <property type="protein sequence ID" value="SHG11464.1"/>
    <property type="molecule type" value="Genomic_DNA"/>
</dbReference>
<sequence>MKKNIALFLILCGTFFQFLNAQSFKFTTPLYGAAYYSEYTPTDRLDEDIRLMKEAHLSVVRVGESTWSLFEPREGEFKFEWMDRILDHLNKAGIKVILGTPTYSIPAWMAERYPEVLSQKTNGGQSYYGIRQNMDITNPTYLFYCERIIRKMMEHFAKHPAIIGYQVDNEVEPRGINNHDYFVGFRNYIKKQFNNDLDSLNRAWGLNYWGMNINNWEEFYARDGVTNPSYKVAWERWNRKSTADFLNWQIDIVKQYKRDDQFVSHCFMPYFRNIDQVEAFRQMEYPAINVYYTMQDAQDGQWIGYASDYMRKVSKNGNFLVTETNAQGTGWDSKDQYPPYDGQLRQNMYSFLAGGANMVEYWHWSTLHYGQETYWRGILGHDMQPNRVYREFQKGAKELDKIGAKLVNLKKKNKVAILYSHDSGQGLQFMPYTNGDNYKDYMVYESLYRQNIECDIIPCDKITDFSGYDMLVIPPLYVAADSLLNKISDFVKRGGEVVMFYKSGYCNEHSAVRPTLAPGPLKDVCGFTYQEFSTINKLNLKANELGANDNTVNTWFEFLQPTTAKPLAYIDHPFFGKWPCITENSYGKGHLIYLATVPSQDLLQKIVARAANRIGQLPFNGKYHYPIIMRSGINGSKKSIHYIFNYSAEEKSIEYPFADSRSLLDNQSLKKDSRVTIEPWGVVIAEE</sequence>
<evidence type="ECO:0000259" key="13">
    <source>
        <dbReference type="Pfam" id="PF08532"/>
    </source>
</evidence>
<organism evidence="15 16">
    <name type="scientific">Bacteroides luti</name>
    <dbReference type="NCBI Taxonomy" id="1297750"/>
    <lineage>
        <taxon>Bacteria</taxon>
        <taxon>Pseudomonadati</taxon>
        <taxon>Bacteroidota</taxon>
        <taxon>Bacteroidia</taxon>
        <taxon>Bacteroidales</taxon>
        <taxon>Bacteroidaceae</taxon>
        <taxon>Bacteroides</taxon>
    </lineage>
</organism>
<dbReference type="InterPro" id="IPR013529">
    <property type="entry name" value="Glyco_hydro_42_N"/>
</dbReference>
<evidence type="ECO:0000259" key="12">
    <source>
        <dbReference type="Pfam" id="PF02449"/>
    </source>
</evidence>
<comment type="similarity">
    <text evidence="2 8">Belongs to the glycosyl hydrolase 42 family.</text>
</comment>
<feature type="domain" description="Beta-galactosidase trimerisation" evidence="13">
    <location>
        <begin position="414"/>
        <end position="613"/>
    </location>
</feature>
<dbReference type="Pfam" id="PF02449">
    <property type="entry name" value="Glyco_hydro_42"/>
    <property type="match status" value="1"/>
</dbReference>
<evidence type="ECO:0000313" key="16">
    <source>
        <dbReference type="Proteomes" id="UP000184509"/>
    </source>
</evidence>
<evidence type="ECO:0000256" key="8">
    <source>
        <dbReference type="PIRNR" id="PIRNR001084"/>
    </source>
</evidence>
<gene>
    <name evidence="15" type="ORF">SAMN05444405_12418</name>
</gene>
<dbReference type="OrthoDB" id="9800974at2"/>
<feature type="active site" description="Nucleophile" evidence="9">
    <location>
        <position position="323"/>
    </location>
</feature>
<dbReference type="GO" id="GO:0004565">
    <property type="term" value="F:beta-galactosidase activity"/>
    <property type="evidence" value="ECO:0007669"/>
    <property type="project" value="UniProtKB-EC"/>
</dbReference>
<protein>
    <recommendedName>
        <fullName evidence="3 8">Beta-galactosidase</fullName>
        <shortName evidence="8">Beta-gal</shortName>
        <ecNumber evidence="3 8">3.2.1.23</ecNumber>
    </recommendedName>
</protein>
<dbReference type="SUPFAM" id="SSF51445">
    <property type="entry name" value="(Trans)glycosidases"/>
    <property type="match status" value="1"/>
</dbReference>
<dbReference type="PIRSF" id="PIRSF001084">
    <property type="entry name" value="B-galactosidase"/>
    <property type="match status" value="1"/>
</dbReference>
<evidence type="ECO:0000256" key="11">
    <source>
        <dbReference type="SAM" id="SignalP"/>
    </source>
</evidence>
<evidence type="ECO:0000256" key="5">
    <source>
        <dbReference type="ARBA" id="ARBA00022801"/>
    </source>
</evidence>
<dbReference type="Gene3D" id="3.20.20.80">
    <property type="entry name" value="Glycosidases"/>
    <property type="match status" value="1"/>
</dbReference>
<feature type="binding site" evidence="10">
    <location>
        <position position="331"/>
    </location>
    <ligand>
        <name>substrate</name>
    </ligand>
</feature>
<evidence type="ECO:0000256" key="10">
    <source>
        <dbReference type="PIRSR" id="PIRSR001084-2"/>
    </source>
</evidence>
<evidence type="ECO:0000256" key="7">
    <source>
        <dbReference type="ARBA" id="ARBA00023295"/>
    </source>
</evidence>
<dbReference type="InterPro" id="IPR013739">
    <property type="entry name" value="Beta_galactosidase_C"/>
</dbReference>
<feature type="binding site" evidence="10">
    <location>
        <position position="131"/>
    </location>
    <ligand>
        <name>substrate</name>
    </ligand>
</feature>
<dbReference type="Gene3D" id="3.40.50.880">
    <property type="match status" value="1"/>
</dbReference>
<proteinExistence type="inferred from homology"/>
<dbReference type="STRING" id="1297750.SAMN05444405_12418"/>
<evidence type="ECO:0000256" key="6">
    <source>
        <dbReference type="ARBA" id="ARBA00022833"/>
    </source>
</evidence>
<dbReference type="EC" id="3.2.1.23" evidence="3 8"/>
<comment type="catalytic activity">
    <reaction evidence="1 8">
        <text>Hydrolysis of terminal non-reducing beta-D-galactose residues in beta-D-galactosides.</text>
        <dbReference type="EC" id="3.2.1.23"/>
    </reaction>
</comment>
<feature type="signal peptide" evidence="11">
    <location>
        <begin position="1"/>
        <end position="21"/>
    </location>
</feature>
<feature type="binding site" evidence="10">
    <location>
        <position position="169"/>
    </location>
    <ligand>
        <name>substrate</name>
    </ligand>
</feature>
<evidence type="ECO:0000256" key="4">
    <source>
        <dbReference type="ARBA" id="ARBA00022723"/>
    </source>
</evidence>
<dbReference type="CDD" id="cd03143">
    <property type="entry name" value="A4_beta-galactosidase_middle_domain"/>
    <property type="match status" value="1"/>
</dbReference>
<evidence type="ECO:0000313" key="15">
    <source>
        <dbReference type="EMBL" id="SHG11464.1"/>
    </source>
</evidence>